<name>A0A1G9KY59_9FIRM</name>
<organism evidence="1 2">
    <name type="scientific">Halarsenatibacter silvermanii</name>
    <dbReference type="NCBI Taxonomy" id="321763"/>
    <lineage>
        <taxon>Bacteria</taxon>
        <taxon>Bacillati</taxon>
        <taxon>Bacillota</taxon>
        <taxon>Clostridia</taxon>
        <taxon>Halanaerobiales</taxon>
        <taxon>Halarsenatibacteraceae</taxon>
        <taxon>Halarsenatibacter</taxon>
    </lineage>
</organism>
<evidence type="ECO:0000313" key="2">
    <source>
        <dbReference type="Proteomes" id="UP000199476"/>
    </source>
</evidence>
<keyword evidence="2" id="KW-1185">Reference proteome</keyword>
<dbReference type="AlphaFoldDB" id="A0A1G9KY59"/>
<accession>A0A1G9KY59</accession>
<dbReference type="EMBL" id="FNGO01000005">
    <property type="protein sequence ID" value="SDL54443.1"/>
    <property type="molecule type" value="Genomic_DNA"/>
</dbReference>
<sequence>MIEPEHRVGDGSKILELFDKVISYKHSNNIKI</sequence>
<evidence type="ECO:0000313" key="1">
    <source>
        <dbReference type="EMBL" id="SDL54443.1"/>
    </source>
</evidence>
<dbReference type="STRING" id="321763.SAMN04488692_105125"/>
<gene>
    <name evidence="1" type="ORF">SAMN04488692_105125</name>
</gene>
<protein>
    <submittedName>
        <fullName evidence="1">Uncharacterized protein</fullName>
    </submittedName>
</protein>
<reference evidence="1 2" key="1">
    <citation type="submission" date="2016-10" db="EMBL/GenBank/DDBJ databases">
        <authorList>
            <person name="de Groot N.N."/>
        </authorList>
    </citation>
    <scope>NUCLEOTIDE SEQUENCE [LARGE SCALE GENOMIC DNA]</scope>
    <source>
        <strain evidence="1 2">SLAS-1</strain>
    </source>
</reference>
<proteinExistence type="predicted"/>
<dbReference type="Proteomes" id="UP000199476">
    <property type="component" value="Unassembled WGS sequence"/>
</dbReference>